<dbReference type="AlphaFoldDB" id="A0A0A9BWP2"/>
<name>A0A0A9BWP2_ARUDO</name>
<organism evidence="1">
    <name type="scientific">Arundo donax</name>
    <name type="common">Giant reed</name>
    <name type="synonym">Donax arundinaceus</name>
    <dbReference type="NCBI Taxonomy" id="35708"/>
    <lineage>
        <taxon>Eukaryota</taxon>
        <taxon>Viridiplantae</taxon>
        <taxon>Streptophyta</taxon>
        <taxon>Embryophyta</taxon>
        <taxon>Tracheophyta</taxon>
        <taxon>Spermatophyta</taxon>
        <taxon>Magnoliopsida</taxon>
        <taxon>Liliopsida</taxon>
        <taxon>Poales</taxon>
        <taxon>Poaceae</taxon>
        <taxon>PACMAD clade</taxon>
        <taxon>Arundinoideae</taxon>
        <taxon>Arundineae</taxon>
        <taxon>Arundo</taxon>
    </lineage>
</organism>
<reference evidence="1" key="1">
    <citation type="submission" date="2014-09" db="EMBL/GenBank/DDBJ databases">
        <authorList>
            <person name="Magalhaes I.L.F."/>
            <person name="Oliveira U."/>
            <person name="Santos F.R."/>
            <person name="Vidigal T.H.D.A."/>
            <person name="Brescovit A.D."/>
            <person name="Santos A.J."/>
        </authorList>
    </citation>
    <scope>NUCLEOTIDE SEQUENCE</scope>
    <source>
        <tissue evidence="1">Shoot tissue taken approximately 20 cm above the soil surface</tissue>
    </source>
</reference>
<reference evidence="1" key="2">
    <citation type="journal article" date="2015" name="Data Brief">
        <title>Shoot transcriptome of the giant reed, Arundo donax.</title>
        <authorList>
            <person name="Barrero R.A."/>
            <person name="Guerrero F.D."/>
            <person name="Moolhuijzen P."/>
            <person name="Goolsby J.A."/>
            <person name="Tidwell J."/>
            <person name="Bellgard S.E."/>
            <person name="Bellgard M.I."/>
        </authorList>
    </citation>
    <scope>NUCLEOTIDE SEQUENCE</scope>
    <source>
        <tissue evidence="1">Shoot tissue taken approximately 20 cm above the soil surface</tissue>
    </source>
</reference>
<sequence length="32" mass="3527">MNICAASEHNVLVRENQEGASVEKNTAFTLHI</sequence>
<accession>A0A0A9BWP2</accession>
<evidence type="ECO:0000313" key="1">
    <source>
        <dbReference type="EMBL" id="JAD67726.1"/>
    </source>
</evidence>
<dbReference type="EMBL" id="GBRH01230169">
    <property type="protein sequence ID" value="JAD67726.1"/>
    <property type="molecule type" value="Transcribed_RNA"/>
</dbReference>
<proteinExistence type="predicted"/>
<protein>
    <submittedName>
        <fullName evidence="1">Uncharacterized protein</fullName>
    </submittedName>
</protein>